<dbReference type="Pfam" id="PF01593">
    <property type="entry name" value="Amino_oxidase"/>
    <property type="match status" value="1"/>
</dbReference>
<comment type="caution">
    <text evidence="2">The sequence shown here is derived from an EMBL/GenBank/DDBJ whole genome shotgun (WGS) entry which is preliminary data.</text>
</comment>
<dbReference type="NCBIfam" id="NF005546">
    <property type="entry name" value="PRK07208.1-2"/>
    <property type="match status" value="1"/>
</dbReference>
<evidence type="ECO:0000313" key="3">
    <source>
        <dbReference type="Proteomes" id="UP000557717"/>
    </source>
</evidence>
<dbReference type="InterPro" id="IPR002937">
    <property type="entry name" value="Amino_oxidase"/>
</dbReference>
<dbReference type="NCBIfam" id="NF005548">
    <property type="entry name" value="PRK07208.1-4"/>
    <property type="match status" value="1"/>
</dbReference>
<evidence type="ECO:0000259" key="1">
    <source>
        <dbReference type="Pfam" id="PF01593"/>
    </source>
</evidence>
<dbReference type="AlphaFoldDB" id="A0A840V0D6"/>
<feature type="domain" description="Amine oxidase" evidence="1">
    <location>
        <begin position="19"/>
        <end position="428"/>
    </location>
</feature>
<dbReference type="PANTHER" id="PTHR21197">
    <property type="entry name" value="UDP-GALACTOPYRANOSE MUTASE"/>
    <property type="match status" value="1"/>
</dbReference>
<dbReference type="EMBL" id="JACHFD010000006">
    <property type="protein sequence ID" value="MBB5351455.1"/>
    <property type="molecule type" value="Genomic_DNA"/>
</dbReference>
<dbReference type="GO" id="GO:0050660">
    <property type="term" value="F:flavin adenine dinucleotide binding"/>
    <property type="evidence" value="ECO:0007669"/>
    <property type="project" value="TreeGrafter"/>
</dbReference>
<evidence type="ECO:0000313" key="2">
    <source>
        <dbReference type="EMBL" id="MBB5351455.1"/>
    </source>
</evidence>
<organism evidence="2 3">
    <name type="scientific">Haloferula luteola</name>
    <dbReference type="NCBI Taxonomy" id="595692"/>
    <lineage>
        <taxon>Bacteria</taxon>
        <taxon>Pseudomonadati</taxon>
        <taxon>Verrucomicrobiota</taxon>
        <taxon>Verrucomicrobiia</taxon>
        <taxon>Verrucomicrobiales</taxon>
        <taxon>Verrucomicrobiaceae</taxon>
        <taxon>Haloferula</taxon>
    </lineage>
</organism>
<dbReference type="GO" id="GO:0005829">
    <property type="term" value="C:cytosol"/>
    <property type="evidence" value="ECO:0007669"/>
    <property type="project" value="TreeGrafter"/>
</dbReference>
<gene>
    <name evidence="2" type="ORF">HNR46_001691</name>
</gene>
<dbReference type="RefSeq" id="WP_184017624.1">
    <property type="nucleotide sequence ID" value="NZ_JACHFD010000006.1"/>
</dbReference>
<dbReference type="GO" id="GO:0008767">
    <property type="term" value="F:UDP-galactopyranose mutase activity"/>
    <property type="evidence" value="ECO:0007669"/>
    <property type="project" value="TreeGrafter"/>
</dbReference>
<reference evidence="2 3" key="1">
    <citation type="submission" date="2020-08" db="EMBL/GenBank/DDBJ databases">
        <title>Genomic Encyclopedia of Type Strains, Phase IV (KMG-IV): sequencing the most valuable type-strain genomes for metagenomic binning, comparative biology and taxonomic classification.</title>
        <authorList>
            <person name="Goeker M."/>
        </authorList>
    </citation>
    <scope>NUCLEOTIDE SEQUENCE [LARGE SCALE GENOMIC DNA]</scope>
    <source>
        <strain evidence="2 3">YC6886</strain>
    </source>
</reference>
<keyword evidence="3" id="KW-1185">Reference proteome</keyword>
<sequence length="532" mass="60647">MCPSPPPKKYAIIIGAGPAGLTAAYELLTRSDIIPIIIERDSQVGGISKTVNYRGNRIDIGGHRFFSKSAQIVTWWEKFFPVQGQVASSPDNPLNSPFNCTGGPDPEIQDRVFLVRKRISRIYFLKQFFAYPLRPTFELFHSLGWGRTLRILRDYLTSRANPITPVLSLEDFFINRFGKHLYQTFFKEYTEKLWGVPCNQIKPEWGAQRIKGLSLRKVFLHSLRRQTDDALQAKTETSLIERFHYPKFGPGQLWEAVAEEILKLGGTIHLNHSISKIQIESNNVTHVAALDKQGNQLDFPEPDHVITSMPLKDLFHCAIGNIPDEVRNSATSLEYRDFLTVGLLCQTNDMQIKNPLERVDPPDNWLYIQEPNVKMGRVQIFNNWSPFMVADPTKLWLGLEYFATEGDSLWSLSDEELIKLGTKEIEDIGVVNRLQIEDATVIRQTKAYPSYAGGYENIEMIRAFLNSISNIYPVGRNGAHRYNNQDHSMLSSMAAVDSILNPSIPKSNIWRVNAEQEYHEMTRAAIQSNEDN</sequence>
<dbReference type="InterPro" id="IPR036188">
    <property type="entry name" value="FAD/NAD-bd_sf"/>
</dbReference>
<dbReference type="Gene3D" id="3.50.50.60">
    <property type="entry name" value="FAD/NAD(P)-binding domain"/>
    <property type="match status" value="1"/>
</dbReference>
<accession>A0A840V0D6</accession>
<proteinExistence type="predicted"/>
<dbReference type="SUPFAM" id="SSF51971">
    <property type="entry name" value="Nucleotide-binding domain"/>
    <property type="match status" value="1"/>
</dbReference>
<dbReference type="GO" id="GO:0016491">
    <property type="term" value="F:oxidoreductase activity"/>
    <property type="evidence" value="ECO:0007669"/>
    <property type="project" value="InterPro"/>
</dbReference>
<dbReference type="Proteomes" id="UP000557717">
    <property type="component" value="Unassembled WGS sequence"/>
</dbReference>
<dbReference type="PANTHER" id="PTHR21197:SF0">
    <property type="entry name" value="UDP-GALACTOPYRANOSE MUTASE"/>
    <property type="match status" value="1"/>
</dbReference>
<protein>
    <submittedName>
        <fullName evidence="2">Protoporphyrinogen oxidase</fullName>
    </submittedName>
</protein>
<name>A0A840V0D6_9BACT</name>